<sequence>MGKPLIMVVDDERDFANNIADTIRKTGKYEVITAYSGKEALYELGKNKSFLGIAGNKVKLILLDIKMPDMDGLQFLEEMRKKYNDDQIGVMMLTAYEDEEKWDRATSGFVAGYIKKTEIKDQLLTSIERFFINPDKRYKMTIETFEKHIDKKDEWKKGAA</sequence>
<name>A0A1F4Q475_UNCSA</name>
<dbReference type="InterPro" id="IPR050595">
    <property type="entry name" value="Bact_response_regulator"/>
</dbReference>
<comment type="caution">
    <text evidence="4">The sequence shown here is derived from an EMBL/GenBank/DDBJ whole genome shotgun (WGS) entry which is preliminary data.</text>
</comment>
<dbReference type="GO" id="GO:0000160">
    <property type="term" value="P:phosphorelay signal transduction system"/>
    <property type="evidence" value="ECO:0007669"/>
    <property type="project" value="InterPro"/>
</dbReference>
<dbReference type="AlphaFoldDB" id="A0A1F4Q475"/>
<reference evidence="4 5" key="1">
    <citation type="journal article" date="2016" name="Nat. Commun.">
        <title>Thousands of microbial genomes shed light on interconnected biogeochemical processes in an aquifer system.</title>
        <authorList>
            <person name="Anantharaman K."/>
            <person name="Brown C.T."/>
            <person name="Hug L.A."/>
            <person name="Sharon I."/>
            <person name="Castelle C.J."/>
            <person name="Probst A.J."/>
            <person name="Thomas B.C."/>
            <person name="Singh A."/>
            <person name="Wilkins M.J."/>
            <person name="Karaoz U."/>
            <person name="Brodie E.L."/>
            <person name="Williams K.H."/>
            <person name="Hubbard S.S."/>
            <person name="Banfield J.F."/>
        </authorList>
    </citation>
    <scope>NUCLEOTIDE SEQUENCE [LARGE SCALE GENOMIC DNA]</scope>
</reference>
<dbReference type="PROSITE" id="PS50110">
    <property type="entry name" value="RESPONSE_REGULATORY"/>
    <property type="match status" value="1"/>
</dbReference>
<dbReference type="Pfam" id="PF00072">
    <property type="entry name" value="Response_reg"/>
    <property type="match status" value="1"/>
</dbReference>
<feature type="domain" description="Response regulatory" evidence="3">
    <location>
        <begin position="5"/>
        <end position="131"/>
    </location>
</feature>
<keyword evidence="1 2" id="KW-0597">Phosphoprotein</keyword>
<evidence type="ECO:0000313" key="5">
    <source>
        <dbReference type="Proteomes" id="UP000178724"/>
    </source>
</evidence>
<evidence type="ECO:0000256" key="1">
    <source>
        <dbReference type="ARBA" id="ARBA00022553"/>
    </source>
</evidence>
<evidence type="ECO:0000256" key="2">
    <source>
        <dbReference type="PROSITE-ProRule" id="PRU00169"/>
    </source>
</evidence>
<accession>A0A1F4Q475</accession>
<dbReference type="SMART" id="SM00448">
    <property type="entry name" value="REC"/>
    <property type="match status" value="1"/>
</dbReference>
<dbReference type="Gene3D" id="3.40.50.2300">
    <property type="match status" value="1"/>
</dbReference>
<dbReference type="PANTHER" id="PTHR44591:SF3">
    <property type="entry name" value="RESPONSE REGULATORY DOMAIN-CONTAINING PROTEIN"/>
    <property type="match status" value="1"/>
</dbReference>
<proteinExistence type="predicted"/>
<gene>
    <name evidence="4" type="ORF">A2625_01855</name>
</gene>
<dbReference type="EMBL" id="METM01000016">
    <property type="protein sequence ID" value="OGB90062.1"/>
    <property type="molecule type" value="Genomic_DNA"/>
</dbReference>
<organism evidence="4 5">
    <name type="scientific">candidate division WOR-1 bacterium RIFCSPHIGHO2_01_FULL_53_15</name>
    <dbReference type="NCBI Taxonomy" id="1802564"/>
    <lineage>
        <taxon>Bacteria</taxon>
        <taxon>Bacillati</taxon>
        <taxon>Saganbacteria</taxon>
    </lineage>
</organism>
<dbReference type="InterPro" id="IPR011006">
    <property type="entry name" value="CheY-like_superfamily"/>
</dbReference>
<dbReference type="InterPro" id="IPR001789">
    <property type="entry name" value="Sig_transdc_resp-reg_receiver"/>
</dbReference>
<dbReference type="Proteomes" id="UP000178724">
    <property type="component" value="Unassembled WGS sequence"/>
</dbReference>
<evidence type="ECO:0000313" key="4">
    <source>
        <dbReference type="EMBL" id="OGB90062.1"/>
    </source>
</evidence>
<feature type="modified residue" description="4-aspartylphosphate" evidence="2">
    <location>
        <position position="64"/>
    </location>
</feature>
<dbReference type="SUPFAM" id="SSF52172">
    <property type="entry name" value="CheY-like"/>
    <property type="match status" value="1"/>
</dbReference>
<protein>
    <recommendedName>
        <fullName evidence="3">Response regulatory domain-containing protein</fullName>
    </recommendedName>
</protein>
<evidence type="ECO:0000259" key="3">
    <source>
        <dbReference type="PROSITE" id="PS50110"/>
    </source>
</evidence>
<dbReference type="PANTHER" id="PTHR44591">
    <property type="entry name" value="STRESS RESPONSE REGULATOR PROTEIN 1"/>
    <property type="match status" value="1"/>
</dbReference>